<proteinExistence type="predicted"/>
<dbReference type="EMBL" id="CP039347">
    <property type="protein sequence ID" value="QCD88976.1"/>
    <property type="molecule type" value="Genomic_DNA"/>
</dbReference>
<evidence type="ECO:0000313" key="2">
    <source>
        <dbReference type="EMBL" id="QCD88976.1"/>
    </source>
</evidence>
<gene>
    <name evidence="2" type="ORF">DEO72_LG3g3529</name>
</gene>
<feature type="region of interest" description="Disordered" evidence="1">
    <location>
        <begin position="204"/>
        <end position="226"/>
    </location>
</feature>
<evidence type="ECO:0000313" key="3">
    <source>
        <dbReference type="Proteomes" id="UP000501690"/>
    </source>
</evidence>
<accession>A0A4D6LL01</accession>
<name>A0A4D6LL01_VIGUN</name>
<dbReference type="Proteomes" id="UP000501690">
    <property type="component" value="Linkage Group LG3"/>
</dbReference>
<evidence type="ECO:0000256" key="1">
    <source>
        <dbReference type="SAM" id="MobiDB-lite"/>
    </source>
</evidence>
<dbReference type="AlphaFoldDB" id="A0A4D6LL01"/>
<reference evidence="2 3" key="1">
    <citation type="submission" date="2019-04" db="EMBL/GenBank/DDBJ databases">
        <title>An improved genome assembly and genetic linkage map for asparagus bean, Vigna unguiculata ssp. sesquipedialis.</title>
        <authorList>
            <person name="Xia Q."/>
            <person name="Zhang R."/>
            <person name="Dong Y."/>
        </authorList>
    </citation>
    <scope>NUCLEOTIDE SEQUENCE [LARGE SCALE GENOMIC DNA]</scope>
    <source>
        <tissue evidence="2">Leaf</tissue>
    </source>
</reference>
<organism evidence="2 3">
    <name type="scientific">Vigna unguiculata</name>
    <name type="common">Cowpea</name>
    <dbReference type="NCBI Taxonomy" id="3917"/>
    <lineage>
        <taxon>Eukaryota</taxon>
        <taxon>Viridiplantae</taxon>
        <taxon>Streptophyta</taxon>
        <taxon>Embryophyta</taxon>
        <taxon>Tracheophyta</taxon>
        <taxon>Spermatophyta</taxon>
        <taxon>Magnoliopsida</taxon>
        <taxon>eudicotyledons</taxon>
        <taxon>Gunneridae</taxon>
        <taxon>Pentapetalae</taxon>
        <taxon>rosids</taxon>
        <taxon>fabids</taxon>
        <taxon>Fabales</taxon>
        <taxon>Fabaceae</taxon>
        <taxon>Papilionoideae</taxon>
        <taxon>50 kb inversion clade</taxon>
        <taxon>NPAAA clade</taxon>
        <taxon>indigoferoid/millettioid clade</taxon>
        <taxon>Phaseoleae</taxon>
        <taxon>Vigna</taxon>
    </lineage>
</organism>
<protein>
    <submittedName>
        <fullName evidence="2">Uncharacterized protein</fullName>
    </submittedName>
</protein>
<sequence length="226" mass="25580">MVKFFILMRESNLYGWLVYKTCALQVRTVADTVRLAQASSTRPGEMCRDSPRASCASGRSGDLARLSRLSEIPQPERGAGRGSAVIEYLFILEWSVLVGYECMMSDMYIMEYELFSRSRDNSTSYRAAKTSVNPSSRCEQWQTLLDSPRRARLAQARCAETRLELPARVVAQATWVCFERAHNSPRREGSRLSEIPRCLLVPVEPSPRWKGTRLSETVSSERDPSA</sequence>
<keyword evidence="3" id="KW-1185">Reference proteome</keyword>